<accession>A0AAV4VMM3</accession>
<evidence type="ECO:0000313" key="2">
    <source>
        <dbReference type="Proteomes" id="UP001054945"/>
    </source>
</evidence>
<dbReference type="Proteomes" id="UP001054945">
    <property type="component" value="Unassembled WGS sequence"/>
</dbReference>
<gene>
    <name evidence="1" type="ORF">CEXT_394621</name>
</gene>
<evidence type="ECO:0000313" key="1">
    <source>
        <dbReference type="EMBL" id="GIY70650.1"/>
    </source>
</evidence>
<reference evidence="1 2" key="1">
    <citation type="submission" date="2021-06" db="EMBL/GenBank/DDBJ databases">
        <title>Caerostris extrusa draft genome.</title>
        <authorList>
            <person name="Kono N."/>
            <person name="Arakawa K."/>
        </authorList>
    </citation>
    <scope>NUCLEOTIDE SEQUENCE [LARGE SCALE GENOMIC DNA]</scope>
</reference>
<name>A0AAV4VMM3_CAEEX</name>
<comment type="caution">
    <text evidence="1">The sequence shown here is derived from an EMBL/GenBank/DDBJ whole genome shotgun (WGS) entry which is preliminary data.</text>
</comment>
<keyword evidence="2" id="KW-1185">Reference proteome</keyword>
<dbReference type="AlphaFoldDB" id="A0AAV4VMM3"/>
<organism evidence="1 2">
    <name type="scientific">Caerostris extrusa</name>
    <name type="common">Bark spider</name>
    <name type="synonym">Caerostris bankana</name>
    <dbReference type="NCBI Taxonomy" id="172846"/>
    <lineage>
        <taxon>Eukaryota</taxon>
        <taxon>Metazoa</taxon>
        <taxon>Ecdysozoa</taxon>
        <taxon>Arthropoda</taxon>
        <taxon>Chelicerata</taxon>
        <taxon>Arachnida</taxon>
        <taxon>Araneae</taxon>
        <taxon>Araneomorphae</taxon>
        <taxon>Entelegynae</taxon>
        <taxon>Araneoidea</taxon>
        <taxon>Araneidae</taxon>
        <taxon>Caerostris</taxon>
    </lineage>
</organism>
<sequence>MRFTSLSGTLLLGTLCNKKKIPPGKHRVREKVKLVSGRGGVERVFLPTRFINGALLGKKKIFLRLELMGGLQDYRKWCNLTSPPQKKPLGLGRVEILRLVSHVINHGRGMSTSGALRERRFLVQKHPKVKGG</sequence>
<proteinExistence type="predicted"/>
<protein>
    <submittedName>
        <fullName evidence="1">Uncharacterized protein</fullName>
    </submittedName>
</protein>
<dbReference type="EMBL" id="BPLR01014699">
    <property type="protein sequence ID" value="GIY70650.1"/>
    <property type="molecule type" value="Genomic_DNA"/>
</dbReference>